<keyword evidence="2" id="KW-0413">Isomerase</keyword>
<comment type="caution">
    <text evidence="2">The sequence shown here is derived from an EMBL/GenBank/DDBJ whole genome shotgun (WGS) entry which is preliminary data.</text>
</comment>
<name>A0ABV4E230_9GAMM</name>
<dbReference type="Proteomes" id="UP001565243">
    <property type="component" value="Unassembled WGS sequence"/>
</dbReference>
<dbReference type="GO" id="GO:0016853">
    <property type="term" value="F:isomerase activity"/>
    <property type="evidence" value="ECO:0007669"/>
    <property type="project" value="UniProtKB-KW"/>
</dbReference>
<dbReference type="SUPFAM" id="SSF51658">
    <property type="entry name" value="Xylose isomerase-like"/>
    <property type="match status" value="1"/>
</dbReference>
<sequence length="276" mass="30502">MRFQHNPLFINTVLLSGTTEEKIIAAAQAGFSQLELWRQDVDSAEGTPQAVASLLEEQRLALTDYQVLLDFDGAPDDQREEKRRDALKMMETAAALGATTLLTPASTQKECIAGREEEDIRWLAQEAGKRGLRVAFEAMAWSTHINTTAAAWQLVQRINEPNLGLVVDAFHIFVRNRTVADLNGIPMDKIFLVQLSDLATLPSGSELVETARHHRLLPGQGNFPLYTLLDYLEAEGYSGPVGLEVFNDEIKQRSPSDAAKEAMHALKRCCAQATIA</sequence>
<keyword evidence="3" id="KW-1185">Reference proteome</keyword>
<dbReference type="EMBL" id="JBGFFX010000001">
    <property type="protein sequence ID" value="MEY8768934.1"/>
    <property type="molecule type" value="Genomic_DNA"/>
</dbReference>
<accession>A0ABV4E230</accession>
<reference evidence="2 3" key="1">
    <citation type="submission" date="2024-07" db="EMBL/GenBank/DDBJ databases">
        <authorList>
            <person name="Hebao G."/>
        </authorList>
    </citation>
    <scope>NUCLEOTIDE SEQUENCE [LARGE SCALE GENOMIC DNA]</scope>
    <source>
        <strain evidence="2 3">ACCC 02193</strain>
    </source>
</reference>
<evidence type="ECO:0000259" key="1">
    <source>
        <dbReference type="Pfam" id="PF01261"/>
    </source>
</evidence>
<dbReference type="PANTHER" id="PTHR12110:SF21">
    <property type="entry name" value="XYLOSE ISOMERASE-LIKE TIM BARREL DOMAIN-CONTAINING PROTEIN"/>
    <property type="match status" value="1"/>
</dbReference>
<dbReference type="InterPro" id="IPR013022">
    <property type="entry name" value="Xyl_isomerase-like_TIM-brl"/>
</dbReference>
<dbReference type="Pfam" id="PF01261">
    <property type="entry name" value="AP_endonuc_2"/>
    <property type="match status" value="1"/>
</dbReference>
<evidence type="ECO:0000313" key="3">
    <source>
        <dbReference type="Proteomes" id="UP001565243"/>
    </source>
</evidence>
<feature type="domain" description="Xylose isomerase-like TIM barrel" evidence="1">
    <location>
        <begin position="25"/>
        <end position="269"/>
    </location>
</feature>
<dbReference type="InterPro" id="IPR036237">
    <property type="entry name" value="Xyl_isomerase-like_sf"/>
</dbReference>
<dbReference type="InterPro" id="IPR050312">
    <property type="entry name" value="IolE/XylAMocC-like"/>
</dbReference>
<proteinExistence type="predicted"/>
<gene>
    <name evidence="2" type="ORF">AB6T85_00570</name>
</gene>
<protein>
    <submittedName>
        <fullName evidence="2">Sugar phosphate isomerase/epimerase family protein</fullName>
    </submittedName>
</protein>
<dbReference type="Gene3D" id="3.20.20.150">
    <property type="entry name" value="Divalent-metal-dependent TIM barrel enzymes"/>
    <property type="match status" value="1"/>
</dbReference>
<evidence type="ECO:0000313" key="2">
    <source>
        <dbReference type="EMBL" id="MEY8768934.1"/>
    </source>
</evidence>
<dbReference type="RefSeq" id="WP_301729448.1">
    <property type="nucleotide sequence ID" value="NZ_JBGFFX010000001.1"/>
</dbReference>
<organism evidence="2 3">
    <name type="scientific">Erwinia aeris</name>
    <dbReference type="NCBI Taxonomy" id="3239803"/>
    <lineage>
        <taxon>Bacteria</taxon>
        <taxon>Pseudomonadati</taxon>
        <taxon>Pseudomonadota</taxon>
        <taxon>Gammaproteobacteria</taxon>
        <taxon>Enterobacterales</taxon>
        <taxon>Erwiniaceae</taxon>
        <taxon>Erwinia</taxon>
    </lineage>
</organism>
<dbReference type="PANTHER" id="PTHR12110">
    <property type="entry name" value="HYDROXYPYRUVATE ISOMERASE"/>
    <property type="match status" value="1"/>
</dbReference>